<dbReference type="NCBIfam" id="TIGR01451">
    <property type="entry name" value="B_ant_repeat"/>
    <property type="match status" value="1"/>
</dbReference>
<dbReference type="InterPro" id="IPR047589">
    <property type="entry name" value="DUF11_rpt"/>
</dbReference>
<feature type="compositionally biased region" description="Basic and acidic residues" evidence="1">
    <location>
        <begin position="1480"/>
        <end position="1493"/>
    </location>
</feature>
<dbReference type="EMBL" id="CCXY01000109">
    <property type="protein sequence ID" value="CEG12128.1"/>
    <property type="molecule type" value="Genomic_DNA"/>
</dbReference>
<gene>
    <name evidence="5" type="ORF">MSIBF_A1970004</name>
</gene>
<keyword evidence="2" id="KW-0472">Membrane</keyword>
<evidence type="ECO:0000259" key="3">
    <source>
        <dbReference type="Pfam" id="PF01345"/>
    </source>
</evidence>
<protein>
    <submittedName>
        <fullName evidence="5">Uncharacterized protein</fullName>
    </submittedName>
</protein>
<feature type="compositionally biased region" description="Polar residues" evidence="1">
    <location>
        <begin position="1410"/>
        <end position="1426"/>
    </location>
</feature>
<dbReference type="CDD" id="cd10150">
    <property type="entry name" value="CobN_like"/>
    <property type="match status" value="1"/>
</dbReference>
<dbReference type="PANTHER" id="PTHR44119:SF4">
    <property type="entry name" value="AEROBIC COBALTOCHELATASE SUBUNIT COBN"/>
    <property type="match status" value="1"/>
</dbReference>
<keyword evidence="2" id="KW-1133">Transmembrane helix</keyword>
<evidence type="ECO:0000256" key="2">
    <source>
        <dbReference type="SAM" id="Phobius"/>
    </source>
</evidence>
<feature type="domain" description="DUF11" evidence="3">
    <location>
        <begin position="33"/>
        <end position="138"/>
    </location>
</feature>
<keyword evidence="2" id="KW-0812">Transmembrane</keyword>
<accession>A0A098E7Y6</accession>
<dbReference type="Pfam" id="PF02514">
    <property type="entry name" value="CobN-Mg_chel"/>
    <property type="match status" value="1"/>
</dbReference>
<feature type="transmembrane region" description="Helical" evidence="2">
    <location>
        <begin position="1501"/>
        <end position="1522"/>
    </location>
</feature>
<dbReference type="InterPro" id="IPR003672">
    <property type="entry name" value="CobN/Mg_chltase"/>
</dbReference>
<evidence type="ECO:0000313" key="5">
    <source>
        <dbReference type="EMBL" id="CEG12128.1"/>
    </source>
</evidence>
<organism evidence="5">
    <name type="scientific">groundwater metagenome</name>
    <dbReference type="NCBI Taxonomy" id="717931"/>
    <lineage>
        <taxon>unclassified sequences</taxon>
        <taxon>metagenomes</taxon>
        <taxon>ecological metagenomes</taxon>
    </lineage>
</organism>
<feature type="region of interest" description="Disordered" evidence="1">
    <location>
        <begin position="1407"/>
        <end position="1496"/>
    </location>
</feature>
<reference evidence="5" key="1">
    <citation type="submission" date="2014-09" db="EMBL/GenBank/DDBJ databases">
        <authorList>
            <person name="Probst J Alexander"/>
        </authorList>
    </citation>
    <scope>NUCLEOTIDE SEQUENCE</scope>
</reference>
<name>A0A098E7Y6_9ZZZZ</name>
<evidence type="ECO:0000256" key="1">
    <source>
        <dbReference type="SAM" id="MobiDB-lite"/>
    </source>
</evidence>
<proteinExistence type="predicted"/>
<dbReference type="Pfam" id="PF01345">
    <property type="entry name" value="DUF11"/>
    <property type="match status" value="1"/>
</dbReference>
<feature type="domain" description="CobN/magnesium chelatase" evidence="4">
    <location>
        <begin position="253"/>
        <end position="1348"/>
    </location>
</feature>
<evidence type="ECO:0000259" key="4">
    <source>
        <dbReference type="Pfam" id="PF02514"/>
    </source>
</evidence>
<dbReference type="InterPro" id="IPR001434">
    <property type="entry name" value="OmcB-like_DUF11"/>
</dbReference>
<dbReference type="PANTHER" id="PTHR44119">
    <property type="entry name" value="MAGNESIUM-CHELATASE SUBUNIT CHLH, CHLOROPLASTIC"/>
    <property type="match status" value="1"/>
</dbReference>
<sequence>MTNTNTIKGFMRNGAMCCLLFLILVSTANATTIDKTVDKTTAVLGENLTYTITLNFTENASNLTLNDPLPDGLIYVNDSHNGTLNNKTITWNLGNITGIVEIILNVSLNETYNGTEIVNNSVNLSYGVNGTNSCTNATSPKVKINKTTPNVNIAFIGGYAYQGLIISAINKTDLNLNITIYPLDNLPENISLLNQDVIFIDSAGVGFTILGKINQTVNDAKEKNNASVISMGNHPYNYLANVNLTNHPWIGLYWRNGGAENIKRLLIYLGVKFCGLNGTLQEPIVIPDDFIYHPDSNKIFENLTAYLEWYGNNTGTHHLYDPDKPTVGIVSYKSDYTSNHTELLDTFVRGFETREVNIIVGLFSSINPEFYMVNNTTIIDVLVSLKIHRINYGSSPQKGVDDLKKINVSVLGAIQEYYQTNEEWNKSQHGLSINLITGYIAQPEMDGVIEPMLITTKETDPITGVSYQSPIDYQMDWLFNRTIAWTKIKRANNSNKKIAVVYYNYPPGKASIGASYLNVMSSITNLLDGMQNRGYNTGNINPNDLNDTKIRDLILSHGRNVGVWAPGEIEKIVKTGNVTLIPENKYLEWFNGLPENKKNEVIVMWGQPPGKIMIYANESGKYLVIPHVLFGNILLAPEPAVGNSQDQSVMYHDKSIPPNHQYIAFYFWLTREYGADAIIHVGTHATHEWRPGKEIGLSIKDCWPVILMQNLPNPYIYIMDNIGEGTQAKRRGMADIIDHLTPPIVASGLYGNLSELHQKTHIYADATTPPAVKQEYRNTMIELYKNLNFEKDLNVSVGNITNMTEAEFDAFFVTGRVHEYLHELAETNMPYGLHILGKPPTGEKLIAMVNSMLGNEFEEDVIEIYPCAKHNQSHAHGNYTIFEQLLHKVIINGTSPEDAQIMLLGNSSNKVTAHLNTSIKYAKNIEASQIETSRVLDALEGKYIPPAPGNDPIRNPDALPTGRNFYSFDPRIIPTKEAWEVGKKMANQLLGYHQNKTGKYPEKVAFVLWATELMRHYGVSESEILYLMGVKPVWDKKGNVENVTLINCTELKRPRIDVVMTTSGLYRDQFSTRMVLWDQAVKLAAKANDSECNYTNFVKEHSNAIYEWLINQGYNESVAYGLSMARIFSEAPGSYGTGLQNAIHESHSWENESKIADLYIGRMSHIYGKDIWGEQYTDLFKQNLNGVEAAVHIDSSNLYSTLDNDDFFQYLGGLNLAVRSVTGRSIDLYVTNFQDPKNPTTETLSDFLTKELRTRYFNPYWIKGMQNHGYDGARTMSETFENLWGWEATSPEIVTDYLWNEMYDVYVNDKYDMGLEDWFGENNPYALQSITARMLEVIRKGYWEPSDDVKKKIAETYQNSVEEYGVTCCGHTCGNPFLDDYIEGILSPPPQELPTKRHRSKKLLEEPTLNAIQQSQPQNATASLNATGEAVSDTTRTGEEEKNDTAITPPEKPLKDTTTNETKTEGVMGEPITHSGETVTGKKMEKTSPKTETEQPLPISGAPLIGILIVIAILIFIIYGYLRKKK</sequence>